<dbReference type="AlphaFoldDB" id="A0AAD6U1M5"/>
<dbReference type="EMBL" id="JARJCN010000040">
    <property type="protein sequence ID" value="KAJ7083714.1"/>
    <property type="molecule type" value="Genomic_DNA"/>
</dbReference>
<organism evidence="1 2">
    <name type="scientific">Mycena belliarum</name>
    <dbReference type="NCBI Taxonomy" id="1033014"/>
    <lineage>
        <taxon>Eukaryota</taxon>
        <taxon>Fungi</taxon>
        <taxon>Dikarya</taxon>
        <taxon>Basidiomycota</taxon>
        <taxon>Agaricomycotina</taxon>
        <taxon>Agaricomycetes</taxon>
        <taxon>Agaricomycetidae</taxon>
        <taxon>Agaricales</taxon>
        <taxon>Marasmiineae</taxon>
        <taxon>Mycenaceae</taxon>
        <taxon>Mycena</taxon>
    </lineage>
</organism>
<gene>
    <name evidence="1" type="ORF">B0H15DRAFT_951947</name>
</gene>
<dbReference type="Proteomes" id="UP001222325">
    <property type="component" value="Unassembled WGS sequence"/>
</dbReference>
<reference evidence="1" key="1">
    <citation type="submission" date="2023-03" db="EMBL/GenBank/DDBJ databases">
        <title>Massive genome expansion in bonnet fungi (Mycena s.s.) driven by repeated elements and novel gene families across ecological guilds.</title>
        <authorList>
            <consortium name="Lawrence Berkeley National Laboratory"/>
            <person name="Harder C.B."/>
            <person name="Miyauchi S."/>
            <person name="Viragh M."/>
            <person name="Kuo A."/>
            <person name="Thoen E."/>
            <person name="Andreopoulos B."/>
            <person name="Lu D."/>
            <person name="Skrede I."/>
            <person name="Drula E."/>
            <person name="Henrissat B."/>
            <person name="Morin E."/>
            <person name="Kohler A."/>
            <person name="Barry K."/>
            <person name="LaButti K."/>
            <person name="Morin E."/>
            <person name="Salamov A."/>
            <person name="Lipzen A."/>
            <person name="Mereny Z."/>
            <person name="Hegedus B."/>
            <person name="Baldrian P."/>
            <person name="Stursova M."/>
            <person name="Weitz H."/>
            <person name="Taylor A."/>
            <person name="Grigoriev I.V."/>
            <person name="Nagy L.G."/>
            <person name="Martin F."/>
            <person name="Kauserud H."/>
        </authorList>
    </citation>
    <scope>NUCLEOTIDE SEQUENCE</scope>
    <source>
        <strain evidence="1">CBHHK173m</strain>
    </source>
</reference>
<proteinExistence type="predicted"/>
<accession>A0AAD6U1M5</accession>
<protein>
    <submittedName>
        <fullName evidence="1">Uncharacterized protein</fullName>
    </submittedName>
</protein>
<evidence type="ECO:0000313" key="1">
    <source>
        <dbReference type="EMBL" id="KAJ7083714.1"/>
    </source>
</evidence>
<sequence>MRAQSWEAEALRHVQAMSKYLYAHAISSIVLAQDPTQRDRMAKELSESKDPNVRHKLVADPNEDVITMLRDWDGALSQEATTFEDHFKQLHYAVIASIYYDCHVLSPAIKKHGMKFFTFYQQRLNIA</sequence>
<name>A0AAD6U1M5_9AGAR</name>
<keyword evidence="2" id="KW-1185">Reference proteome</keyword>
<evidence type="ECO:0000313" key="2">
    <source>
        <dbReference type="Proteomes" id="UP001222325"/>
    </source>
</evidence>
<comment type="caution">
    <text evidence="1">The sequence shown here is derived from an EMBL/GenBank/DDBJ whole genome shotgun (WGS) entry which is preliminary data.</text>
</comment>